<organism evidence="1 2">
    <name type="scientific">Fodinibius roseus</name>
    <dbReference type="NCBI Taxonomy" id="1194090"/>
    <lineage>
        <taxon>Bacteria</taxon>
        <taxon>Pseudomonadati</taxon>
        <taxon>Balneolota</taxon>
        <taxon>Balneolia</taxon>
        <taxon>Balneolales</taxon>
        <taxon>Balneolaceae</taxon>
        <taxon>Fodinibius</taxon>
    </lineage>
</organism>
<evidence type="ECO:0000313" key="2">
    <source>
        <dbReference type="Proteomes" id="UP000184041"/>
    </source>
</evidence>
<proteinExistence type="predicted"/>
<dbReference type="STRING" id="1194090.SAMN05443144_11850"/>
<keyword evidence="2" id="KW-1185">Reference proteome</keyword>
<gene>
    <name evidence="1" type="ORF">SAMN05443144_11850</name>
</gene>
<accession>A0A1M5GWL3</accession>
<protein>
    <submittedName>
        <fullName evidence="1">Uncharacterized protein</fullName>
    </submittedName>
</protein>
<dbReference type="Proteomes" id="UP000184041">
    <property type="component" value="Unassembled WGS sequence"/>
</dbReference>
<dbReference type="EMBL" id="FQUS01000018">
    <property type="protein sequence ID" value="SHG07822.1"/>
    <property type="molecule type" value="Genomic_DNA"/>
</dbReference>
<dbReference type="AlphaFoldDB" id="A0A1M5GWL3"/>
<reference evidence="1 2" key="1">
    <citation type="submission" date="2016-11" db="EMBL/GenBank/DDBJ databases">
        <authorList>
            <person name="Jaros S."/>
            <person name="Januszkiewicz K."/>
            <person name="Wedrychowicz H."/>
        </authorList>
    </citation>
    <scope>NUCLEOTIDE SEQUENCE [LARGE SCALE GENOMIC DNA]</scope>
    <source>
        <strain evidence="1 2">DSM 21986</strain>
    </source>
</reference>
<name>A0A1M5GWL3_9BACT</name>
<evidence type="ECO:0000313" key="1">
    <source>
        <dbReference type="EMBL" id="SHG07822.1"/>
    </source>
</evidence>
<sequence>MQVFRKRFSEAVEKPVILVKVKTKIRGRLPSQHIAHMWRFQPTDNAGIGQKSGFQRLLLTFFKIK</sequence>